<comment type="caution">
    <text evidence="1">The sequence shown here is derived from an EMBL/GenBank/DDBJ whole genome shotgun (WGS) entry which is preliminary data.</text>
</comment>
<name>A0A329CZB5_9BURK</name>
<accession>A0A329CZB5</accession>
<evidence type="ECO:0000313" key="2">
    <source>
        <dbReference type="Proteomes" id="UP000248918"/>
    </source>
</evidence>
<dbReference type="Proteomes" id="UP000248918">
    <property type="component" value="Unassembled WGS sequence"/>
</dbReference>
<dbReference type="AlphaFoldDB" id="A0A329CZB5"/>
<protein>
    <submittedName>
        <fullName evidence="1">Uncharacterized protein</fullName>
    </submittedName>
</protein>
<reference evidence="1 2" key="1">
    <citation type="submission" date="2018-06" db="EMBL/GenBank/DDBJ databases">
        <title>Genomic Encyclopedia of Type Strains, Phase III (KMG-III): the genomes of soil and plant-associated and newly described type strains.</title>
        <authorList>
            <person name="Whitman W."/>
        </authorList>
    </citation>
    <scope>NUCLEOTIDE SEQUENCE [LARGE SCALE GENOMIC DNA]</scope>
    <source>
        <strain evidence="1 2">LMG 23644</strain>
    </source>
</reference>
<dbReference type="EMBL" id="QLTK01000001">
    <property type="protein sequence ID" value="RAS39362.1"/>
    <property type="molecule type" value="Genomic_DNA"/>
</dbReference>
<organism evidence="1 2">
    <name type="scientific">Paraburkholderia bryophila</name>
    <dbReference type="NCBI Taxonomy" id="420952"/>
    <lineage>
        <taxon>Bacteria</taxon>
        <taxon>Pseudomonadati</taxon>
        <taxon>Pseudomonadota</taxon>
        <taxon>Betaproteobacteria</taxon>
        <taxon>Burkholderiales</taxon>
        <taxon>Burkholderiaceae</taxon>
        <taxon>Paraburkholderia</taxon>
    </lineage>
</organism>
<proteinExistence type="predicted"/>
<gene>
    <name evidence="1" type="ORF">BX591_101701</name>
</gene>
<evidence type="ECO:0000313" key="1">
    <source>
        <dbReference type="EMBL" id="RAS39362.1"/>
    </source>
</evidence>
<sequence length="268" mass="31178">MMGIILGVCAMLHSDKIRYMQRLQQAATHQHFFYTSGRTDLAGFDRLAKKFAEAYGTELSRQTKHKRRMAGEASTYLHAVRLTARSENGQRFVDWVLLASEGRGLVTQREQLQDLRDPHSRLKSSDQQHELVHDGKSWSWRLTHRSYNLCLDRIHRIASLSPDRRRQIQIDGVLRDADAEILLDRLYAEPGFRLVRRQVGKLVAELRRDWKRLRPASGPQLSKRSFLAYVRFLPDRPVISGLTHAERREAFLCAFPEQAENTVVSRRY</sequence>